<sequence>MRKPPPASPTDGSQVHHLTEHLFRHEAGRLVSILTGIFGIHRLQLAEDVVQEALARALQTWPFYGIPANPAAWLMQTARHLALDIIRRESSFIEKQPRIIEFIEQRMAEDTSTSEPRFDEEIKDDRLRLMFACCHPVLPQEAQTALALKVLCGFSPLEIAHAFLTSEAAVAKRLTRARQRLQEENVVFEIPSGVELPSRLDAVLQIIYLLFNEGYKASSGDCLIREELCTEAIRLATLLAEHPAGNQPRTHALLALMLLNGARLAARLDEAGQILRLNEQDRRRWDAEMIQRGVLHLGHSARGDQASEYHLQAAIAACHSLAPDAASTDWPRILRLYDHLLQLNNSPVIALNRAVALARVNGPEQGIAAVESILDRQPLDSYHLFHAVLGELEAQRQEFQSAVTHLRQALQLAQMASERMLLSQRIRDMEEQLT</sequence>
<dbReference type="GO" id="GO:0003677">
    <property type="term" value="F:DNA binding"/>
    <property type="evidence" value="ECO:0007669"/>
    <property type="project" value="InterPro"/>
</dbReference>
<keyword evidence="1" id="KW-0175">Coiled coil</keyword>
<dbReference type="SUPFAM" id="SSF48452">
    <property type="entry name" value="TPR-like"/>
    <property type="match status" value="1"/>
</dbReference>
<dbReference type="PANTHER" id="PTHR47756">
    <property type="entry name" value="BLL6612 PROTEIN-RELATED"/>
    <property type="match status" value="1"/>
</dbReference>
<dbReference type="InterPro" id="IPR014284">
    <property type="entry name" value="RNA_pol_sigma-70_dom"/>
</dbReference>
<feature type="domain" description="RNA polymerase sigma-70 region 2" evidence="2">
    <location>
        <begin position="22"/>
        <end position="90"/>
    </location>
</feature>
<dbReference type="PANTHER" id="PTHR47756:SF2">
    <property type="entry name" value="BLL6612 PROTEIN"/>
    <property type="match status" value="1"/>
</dbReference>
<dbReference type="Pfam" id="PF08281">
    <property type="entry name" value="Sigma70_r4_2"/>
    <property type="match status" value="1"/>
</dbReference>
<dbReference type="InterPro" id="IPR011990">
    <property type="entry name" value="TPR-like_helical_dom_sf"/>
</dbReference>
<evidence type="ECO:0000259" key="4">
    <source>
        <dbReference type="Pfam" id="PF20239"/>
    </source>
</evidence>
<dbReference type="InterPro" id="IPR007627">
    <property type="entry name" value="RNA_pol_sigma70_r2"/>
</dbReference>
<dbReference type="EMBL" id="FUYE01000024">
    <property type="protein sequence ID" value="SKB07740.1"/>
    <property type="molecule type" value="Genomic_DNA"/>
</dbReference>
<gene>
    <name evidence="5" type="ORF">SAMN02745166_04775</name>
</gene>
<accession>A0A1T4Z115</accession>
<feature type="domain" description="DUF6596" evidence="4">
    <location>
        <begin position="199"/>
        <end position="300"/>
    </location>
</feature>
<dbReference type="OrthoDB" id="9780299at2"/>
<name>A0A1T4Z115_9BACT</name>
<dbReference type="Gene3D" id="1.10.1740.10">
    <property type="match status" value="1"/>
</dbReference>
<evidence type="ECO:0000259" key="3">
    <source>
        <dbReference type="Pfam" id="PF08281"/>
    </source>
</evidence>
<evidence type="ECO:0000313" key="6">
    <source>
        <dbReference type="Proteomes" id="UP000190774"/>
    </source>
</evidence>
<dbReference type="Gene3D" id="1.25.40.10">
    <property type="entry name" value="Tetratricopeptide repeat domain"/>
    <property type="match status" value="1"/>
</dbReference>
<dbReference type="NCBIfam" id="TIGR02937">
    <property type="entry name" value="sigma70-ECF"/>
    <property type="match status" value="1"/>
</dbReference>
<dbReference type="Pfam" id="PF04542">
    <property type="entry name" value="Sigma70_r2"/>
    <property type="match status" value="1"/>
</dbReference>
<keyword evidence="6" id="KW-1185">Reference proteome</keyword>
<feature type="domain" description="RNA polymerase sigma factor 70 region 4 type 2" evidence="3">
    <location>
        <begin position="130"/>
        <end position="181"/>
    </location>
</feature>
<proteinExistence type="predicted"/>
<dbReference type="AlphaFoldDB" id="A0A1T4Z115"/>
<dbReference type="Pfam" id="PF20239">
    <property type="entry name" value="DUF6596"/>
    <property type="match status" value="1"/>
</dbReference>
<dbReference type="GO" id="GO:0016987">
    <property type="term" value="F:sigma factor activity"/>
    <property type="evidence" value="ECO:0007669"/>
    <property type="project" value="InterPro"/>
</dbReference>
<dbReference type="InterPro" id="IPR013249">
    <property type="entry name" value="RNA_pol_sigma70_r4_t2"/>
</dbReference>
<feature type="coiled-coil region" evidence="1">
    <location>
        <begin position="389"/>
        <end position="432"/>
    </location>
</feature>
<organism evidence="5 6">
    <name type="scientific">Prosthecobacter debontii</name>
    <dbReference type="NCBI Taxonomy" id="48467"/>
    <lineage>
        <taxon>Bacteria</taxon>
        <taxon>Pseudomonadati</taxon>
        <taxon>Verrucomicrobiota</taxon>
        <taxon>Verrucomicrobiia</taxon>
        <taxon>Verrucomicrobiales</taxon>
        <taxon>Verrucomicrobiaceae</taxon>
        <taxon>Prosthecobacter</taxon>
    </lineage>
</organism>
<dbReference type="STRING" id="48467.SAMN02745166_04775"/>
<dbReference type="InterPro" id="IPR046531">
    <property type="entry name" value="DUF6596"/>
</dbReference>
<dbReference type="Gene3D" id="1.10.10.10">
    <property type="entry name" value="Winged helix-like DNA-binding domain superfamily/Winged helix DNA-binding domain"/>
    <property type="match status" value="1"/>
</dbReference>
<dbReference type="InterPro" id="IPR036388">
    <property type="entry name" value="WH-like_DNA-bd_sf"/>
</dbReference>
<evidence type="ECO:0000256" key="1">
    <source>
        <dbReference type="SAM" id="Coils"/>
    </source>
</evidence>
<dbReference type="RefSeq" id="WP_078815889.1">
    <property type="nucleotide sequence ID" value="NZ_FUYE01000024.1"/>
</dbReference>
<protein>
    <submittedName>
        <fullName evidence="5">RNA polymerase sigma-70 factor, ECF subfamily</fullName>
    </submittedName>
</protein>
<dbReference type="SUPFAM" id="SSF88946">
    <property type="entry name" value="Sigma2 domain of RNA polymerase sigma factors"/>
    <property type="match status" value="1"/>
</dbReference>
<evidence type="ECO:0000313" key="5">
    <source>
        <dbReference type="EMBL" id="SKB07740.1"/>
    </source>
</evidence>
<dbReference type="InterPro" id="IPR013325">
    <property type="entry name" value="RNA_pol_sigma_r2"/>
</dbReference>
<reference evidence="6" key="1">
    <citation type="submission" date="2017-02" db="EMBL/GenBank/DDBJ databases">
        <authorList>
            <person name="Varghese N."/>
            <person name="Submissions S."/>
        </authorList>
    </citation>
    <scope>NUCLEOTIDE SEQUENCE [LARGE SCALE GENOMIC DNA]</scope>
    <source>
        <strain evidence="6">ATCC 700200</strain>
    </source>
</reference>
<dbReference type="SUPFAM" id="SSF88659">
    <property type="entry name" value="Sigma3 and sigma4 domains of RNA polymerase sigma factors"/>
    <property type="match status" value="1"/>
</dbReference>
<evidence type="ECO:0000259" key="2">
    <source>
        <dbReference type="Pfam" id="PF04542"/>
    </source>
</evidence>
<dbReference type="GO" id="GO:0006352">
    <property type="term" value="P:DNA-templated transcription initiation"/>
    <property type="evidence" value="ECO:0007669"/>
    <property type="project" value="InterPro"/>
</dbReference>
<dbReference type="InterPro" id="IPR013324">
    <property type="entry name" value="RNA_pol_sigma_r3/r4-like"/>
</dbReference>
<dbReference type="Proteomes" id="UP000190774">
    <property type="component" value="Unassembled WGS sequence"/>
</dbReference>